<feature type="chain" id="PRO_5028959112" evidence="2">
    <location>
        <begin position="33"/>
        <end position="482"/>
    </location>
</feature>
<proteinExistence type="predicted"/>
<protein>
    <submittedName>
        <fullName evidence="4">Carbohydrate binding domain-containing protein</fullName>
    </submittedName>
</protein>
<evidence type="ECO:0000313" key="4">
    <source>
        <dbReference type="EMBL" id="QNP56077.1"/>
    </source>
</evidence>
<dbReference type="SUPFAM" id="SSF51445">
    <property type="entry name" value="(Trans)glycosidases"/>
    <property type="match status" value="1"/>
</dbReference>
<reference evidence="4 5" key="1">
    <citation type="submission" date="2020-08" db="EMBL/GenBank/DDBJ databases">
        <title>Genome sequence of Tessaracoccus defluvii JCM 17540T.</title>
        <authorList>
            <person name="Hyun D.-W."/>
            <person name="Bae J.-W."/>
        </authorList>
    </citation>
    <scope>NUCLEOTIDE SEQUENCE [LARGE SCALE GENOMIC DNA]</scope>
    <source>
        <strain evidence="4 5">JCM 17540</strain>
    </source>
</reference>
<dbReference type="AlphaFoldDB" id="A0A7H0H6B1"/>
<dbReference type="InterPro" id="IPR017853">
    <property type="entry name" value="GH"/>
</dbReference>
<feature type="signal peptide" evidence="2">
    <location>
        <begin position="1"/>
        <end position="32"/>
    </location>
</feature>
<dbReference type="RefSeq" id="WP_187721196.1">
    <property type="nucleotide sequence ID" value="NZ_BAABBL010000016.1"/>
</dbReference>
<dbReference type="Gene3D" id="2.60.120.260">
    <property type="entry name" value="Galactose-binding domain-like"/>
    <property type="match status" value="1"/>
</dbReference>
<dbReference type="Gene3D" id="3.20.20.80">
    <property type="entry name" value="Glycosidases"/>
    <property type="match status" value="1"/>
</dbReference>
<evidence type="ECO:0000256" key="2">
    <source>
        <dbReference type="SAM" id="SignalP"/>
    </source>
</evidence>
<dbReference type="EMBL" id="CP060789">
    <property type="protein sequence ID" value="QNP56077.1"/>
    <property type="molecule type" value="Genomic_DNA"/>
</dbReference>
<feature type="domain" description="CBM-cenC" evidence="3">
    <location>
        <begin position="35"/>
        <end position="163"/>
    </location>
</feature>
<dbReference type="Pfam" id="PF02018">
    <property type="entry name" value="CBM_4_9"/>
    <property type="match status" value="1"/>
</dbReference>
<evidence type="ECO:0000313" key="5">
    <source>
        <dbReference type="Proteomes" id="UP000516117"/>
    </source>
</evidence>
<dbReference type="InterPro" id="IPR008979">
    <property type="entry name" value="Galactose-bd-like_sf"/>
</dbReference>
<keyword evidence="2" id="KW-0732">Signal</keyword>
<evidence type="ECO:0000256" key="1">
    <source>
        <dbReference type="ARBA" id="ARBA00022801"/>
    </source>
</evidence>
<sequence>MPRSPKTARRFTVALLAAGLTAAVLPTTPAFAAPANLVKNPDFSNSTTGWKVNTSTATLSATSISGNPAALIRATKAGNTVALNDATNTVTNGAAGVEYTATARVRATTAGTKGQLRVREVGGGSSISHAAGYTVSSANTWQTVKLNFTTTKAANALDVNVVAWNVGPGQDIIVDDVTLTSGQETVTPPPVQTPGYTLSDGCRLDLRGLGDCAPLVGAAHGSNTDPSAFEASLGQRFGVRRTYYQGTQVSKAVSVSKTDLAAGRIPWISFKLPYSWTDMANGKGDAWAKDLVKQLDALEGPVWLAFHHEPEKDGDIKEWKRMQERLGPIVRSGSDNVAFSVVLTGWNQWYGPAEYRIENMWPNTKVDVAGFDIYSFYATTSNGVTKYPEASLKSKYFDKISAWAKTKDVEWGLAETGVSDPGALDYPNWISTTRQELQDTGAIAMSYFDSHLNLKQSYNLTTAAKKADFGRALKASPTFPKQ</sequence>
<accession>A0A7H0H6B1</accession>
<dbReference type="InterPro" id="IPR003305">
    <property type="entry name" value="CenC_carb-bd"/>
</dbReference>
<name>A0A7H0H6B1_9ACTN</name>
<gene>
    <name evidence="4" type="ORF">H9L22_00640</name>
</gene>
<organism evidence="4 5">
    <name type="scientific">Tessaracoccus defluvii</name>
    <dbReference type="NCBI Taxonomy" id="1285901"/>
    <lineage>
        <taxon>Bacteria</taxon>
        <taxon>Bacillati</taxon>
        <taxon>Actinomycetota</taxon>
        <taxon>Actinomycetes</taxon>
        <taxon>Propionibacteriales</taxon>
        <taxon>Propionibacteriaceae</taxon>
        <taxon>Tessaracoccus</taxon>
    </lineage>
</organism>
<keyword evidence="5" id="KW-1185">Reference proteome</keyword>
<dbReference type="Proteomes" id="UP000516117">
    <property type="component" value="Chromosome"/>
</dbReference>
<dbReference type="GO" id="GO:0016798">
    <property type="term" value="F:hydrolase activity, acting on glycosyl bonds"/>
    <property type="evidence" value="ECO:0007669"/>
    <property type="project" value="InterPro"/>
</dbReference>
<dbReference type="SUPFAM" id="SSF49785">
    <property type="entry name" value="Galactose-binding domain-like"/>
    <property type="match status" value="1"/>
</dbReference>
<evidence type="ECO:0000259" key="3">
    <source>
        <dbReference type="Pfam" id="PF02018"/>
    </source>
</evidence>
<keyword evidence="1" id="KW-0378">Hydrolase</keyword>
<dbReference type="KEGG" id="tdf:H9L22_00640"/>